<dbReference type="OrthoDB" id="8277802at2"/>
<gene>
    <name evidence="2" type="ORF">HDIA_4280</name>
</gene>
<keyword evidence="1" id="KW-0812">Transmembrane</keyword>
<dbReference type="EMBL" id="LT960614">
    <property type="protein sequence ID" value="SON57821.1"/>
    <property type="molecule type" value="Genomic_DNA"/>
</dbReference>
<dbReference type="KEGG" id="hdi:HDIA_4280"/>
<name>A0A2C9DDI9_9HYPH</name>
<dbReference type="RefSeq" id="WP_099558021.1">
    <property type="nucleotide sequence ID" value="NZ_LT960614.1"/>
</dbReference>
<reference evidence="3" key="1">
    <citation type="submission" date="2017-09" db="EMBL/GenBank/DDBJ databases">
        <title>Genome sequence of Nannocystis excedens DSM 71.</title>
        <authorList>
            <person name="Blom J."/>
        </authorList>
    </citation>
    <scope>NUCLEOTIDE SEQUENCE [LARGE SCALE GENOMIC DNA]</scope>
    <source>
        <strain evidence="3">type strain: E19</strain>
    </source>
</reference>
<proteinExistence type="predicted"/>
<keyword evidence="3" id="KW-1185">Reference proteome</keyword>
<dbReference type="Proteomes" id="UP000223606">
    <property type="component" value="Chromosome 1"/>
</dbReference>
<evidence type="ECO:0000256" key="1">
    <source>
        <dbReference type="SAM" id="Phobius"/>
    </source>
</evidence>
<evidence type="ECO:0000313" key="2">
    <source>
        <dbReference type="EMBL" id="SON57821.1"/>
    </source>
</evidence>
<accession>A0A2C9DDI9</accession>
<sequence length="135" mass="14414">MQTVLRELLGKIVLVFQLAIVVSLVGYPIANAGAALHEAGFAVQPVQSIVQDGHDHAHGEAAIAVDDDAAAAQSPEDCDRGENQRSDCCGDFCFGIDVAMTETDAGMLRRSSIRFRFDDSKALGHAPLLNRPPKI</sequence>
<evidence type="ECO:0000313" key="3">
    <source>
        <dbReference type="Proteomes" id="UP000223606"/>
    </source>
</evidence>
<keyword evidence="1" id="KW-0472">Membrane</keyword>
<dbReference type="AlphaFoldDB" id="A0A2C9DDI9"/>
<protein>
    <submittedName>
        <fullName evidence="2">Uncharacterized protein</fullName>
    </submittedName>
</protein>
<organism evidence="2 3">
    <name type="scientific">Hartmannibacter diazotrophicus</name>
    <dbReference type="NCBI Taxonomy" id="1482074"/>
    <lineage>
        <taxon>Bacteria</taxon>
        <taxon>Pseudomonadati</taxon>
        <taxon>Pseudomonadota</taxon>
        <taxon>Alphaproteobacteria</taxon>
        <taxon>Hyphomicrobiales</taxon>
        <taxon>Pleomorphomonadaceae</taxon>
        <taxon>Hartmannibacter</taxon>
    </lineage>
</organism>
<feature type="transmembrane region" description="Helical" evidence="1">
    <location>
        <begin position="12"/>
        <end position="30"/>
    </location>
</feature>
<keyword evidence="1" id="KW-1133">Transmembrane helix</keyword>